<keyword evidence="2" id="KW-1185">Reference proteome</keyword>
<dbReference type="Proteomes" id="UP001594351">
    <property type="component" value="Unassembled WGS sequence"/>
</dbReference>
<sequence>MTIITISKGSYIKGTAVAEGVAAQLGYECISREILLEAAELFNISELKLVHAIRDAPSLLDKFTHGKLSYITYIQAALTEHVKKDNIVYHGFAGHLLLKGISHVMKVRVIAKLENRVAAVMERERLSEFEAQKMISKNDEERRKWTQWLYGVDPCDPTLYDLIIQIDKISVAEAIDLICQTGALPAFQTSTNTQQNMDDLALACLAKSKLIDLDPQVAVTAEFGNVLVYTKSEDRKAHRLDERASALLHELENVYNVEVRVGETVPSNAV</sequence>
<name>A0ABV6YW91_UNCC1</name>
<dbReference type="Gene3D" id="3.40.50.300">
    <property type="entry name" value="P-loop containing nucleotide triphosphate hydrolases"/>
    <property type="match status" value="1"/>
</dbReference>
<evidence type="ECO:0000313" key="1">
    <source>
        <dbReference type="EMBL" id="MFC1850465.1"/>
    </source>
</evidence>
<comment type="caution">
    <text evidence="1">The sequence shown here is derived from an EMBL/GenBank/DDBJ whole genome shotgun (WGS) entry which is preliminary data.</text>
</comment>
<organism evidence="1 2">
    <name type="scientific">candidate division CSSED10-310 bacterium</name>
    <dbReference type="NCBI Taxonomy" id="2855610"/>
    <lineage>
        <taxon>Bacteria</taxon>
        <taxon>Bacteria division CSSED10-310</taxon>
    </lineage>
</organism>
<dbReference type="InterPro" id="IPR027417">
    <property type="entry name" value="P-loop_NTPase"/>
</dbReference>
<proteinExistence type="predicted"/>
<evidence type="ECO:0000313" key="2">
    <source>
        <dbReference type="Proteomes" id="UP001594351"/>
    </source>
</evidence>
<protein>
    <submittedName>
        <fullName evidence="1">AAA family ATPase</fullName>
    </submittedName>
</protein>
<accession>A0ABV6YW91</accession>
<gene>
    <name evidence="1" type="ORF">ACFL27_09770</name>
</gene>
<dbReference type="Pfam" id="PF13189">
    <property type="entry name" value="Cytidylate_kin2"/>
    <property type="match status" value="1"/>
</dbReference>
<dbReference type="EMBL" id="JBHPBY010000101">
    <property type="protein sequence ID" value="MFC1850465.1"/>
    <property type="molecule type" value="Genomic_DNA"/>
</dbReference>
<reference evidence="1 2" key="1">
    <citation type="submission" date="2024-09" db="EMBL/GenBank/DDBJ databases">
        <title>Laminarin stimulates single cell rates of sulfate reduction while oxygen inhibits transcriptomic activity in coastal marine sediment.</title>
        <authorList>
            <person name="Lindsay M."/>
            <person name="Orcutt B."/>
            <person name="Emerson D."/>
            <person name="Stepanauskas R."/>
            <person name="D'Angelo T."/>
        </authorList>
    </citation>
    <scope>NUCLEOTIDE SEQUENCE [LARGE SCALE GENOMIC DNA]</scope>
    <source>
        <strain evidence="1">SAG AM-311-K15</strain>
    </source>
</reference>